<comment type="caution">
    <text evidence="1">The sequence shown here is derived from an EMBL/GenBank/DDBJ whole genome shotgun (WGS) entry which is preliminary data.</text>
</comment>
<evidence type="ECO:0000313" key="1">
    <source>
        <dbReference type="EMBL" id="MBK1867478.1"/>
    </source>
</evidence>
<name>A0ACC5R4F4_9HYPH</name>
<protein>
    <submittedName>
        <fullName evidence="1">Molybdopterin converting factor subunit 1</fullName>
    </submittedName>
</protein>
<accession>A0ACC5R4F4</accession>
<evidence type="ECO:0000313" key="2">
    <source>
        <dbReference type="Proteomes" id="UP000616151"/>
    </source>
</evidence>
<proteinExistence type="predicted"/>
<keyword evidence="2" id="KW-1185">Reference proteome</keyword>
<dbReference type="Proteomes" id="UP000616151">
    <property type="component" value="Unassembled WGS sequence"/>
</dbReference>
<gene>
    <name evidence="1" type="primary">moaD</name>
    <name evidence="1" type="ORF">JHL16_14065</name>
</gene>
<organism evidence="1 2">
    <name type="scientific">Taklimakanibacter albus</name>
    <dbReference type="NCBI Taxonomy" id="2800327"/>
    <lineage>
        <taxon>Bacteria</taxon>
        <taxon>Pseudomonadati</taxon>
        <taxon>Pseudomonadota</taxon>
        <taxon>Alphaproteobacteria</taxon>
        <taxon>Hyphomicrobiales</taxon>
        <taxon>Aestuariivirgaceae</taxon>
        <taxon>Taklimakanibacter</taxon>
    </lineage>
</organism>
<sequence>MTKLLYFARMRQIIGKGEEEIALPAEITTVSMLIDFLKGRDEAYASAFADPRIIRAAIDQAHAPLDAPITGAREIAFFPPVTGG</sequence>
<reference evidence="1" key="1">
    <citation type="submission" date="2021-01" db="EMBL/GenBank/DDBJ databases">
        <authorList>
            <person name="Sun Q."/>
        </authorList>
    </citation>
    <scope>NUCLEOTIDE SEQUENCE</scope>
    <source>
        <strain evidence="1">YIM B02566</strain>
    </source>
</reference>
<dbReference type="EMBL" id="JAENHL010000007">
    <property type="protein sequence ID" value="MBK1867478.1"/>
    <property type="molecule type" value="Genomic_DNA"/>
</dbReference>